<evidence type="ECO:0000256" key="1">
    <source>
        <dbReference type="ARBA" id="ARBA00023125"/>
    </source>
</evidence>
<proteinExistence type="predicted"/>
<evidence type="ECO:0000313" key="4">
    <source>
        <dbReference type="Proteomes" id="UP000259273"/>
    </source>
</evidence>
<dbReference type="Pfam" id="PF12625">
    <property type="entry name" value="Arabinose_bd"/>
    <property type="match status" value="1"/>
</dbReference>
<dbReference type="GO" id="GO:0000976">
    <property type="term" value="F:transcription cis-regulatory region binding"/>
    <property type="evidence" value="ECO:0007669"/>
    <property type="project" value="TreeGrafter"/>
</dbReference>
<accession>A0A3C1KJ75</accession>
<name>A0A3C1KJ75_9GAMM</name>
<protein>
    <recommendedName>
        <fullName evidence="2">HTH-type transcriptional regulator AraC-type N-terminal domain-containing protein</fullName>
    </recommendedName>
</protein>
<evidence type="ECO:0000259" key="2">
    <source>
        <dbReference type="Pfam" id="PF12625"/>
    </source>
</evidence>
<comment type="caution">
    <text evidence="3">The sequence shown here is derived from an EMBL/GenBank/DDBJ whole genome shotgun (WGS) entry which is preliminary data.</text>
</comment>
<dbReference type="PANTHER" id="PTHR47894:SF1">
    <property type="entry name" value="HTH-TYPE TRANSCRIPTIONAL REGULATOR VQSM"/>
    <property type="match status" value="1"/>
</dbReference>
<dbReference type="GO" id="GO:0003700">
    <property type="term" value="F:DNA-binding transcription factor activity"/>
    <property type="evidence" value="ECO:0007669"/>
    <property type="project" value="TreeGrafter"/>
</dbReference>
<dbReference type="Proteomes" id="UP000259273">
    <property type="component" value="Unassembled WGS sequence"/>
</dbReference>
<dbReference type="AlphaFoldDB" id="A0A3C1KJ75"/>
<organism evidence="3 4">
    <name type="scientific">Haliea salexigens</name>
    <dbReference type="NCBI Taxonomy" id="287487"/>
    <lineage>
        <taxon>Bacteria</taxon>
        <taxon>Pseudomonadati</taxon>
        <taxon>Pseudomonadota</taxon>
        <taxon>Gammaproteobacteria</taxon>
        <taxon>Cellvibrionales</taxon>
        <taxon>Halieaceae</taxon>
        <taxon>Haliea</taxon>
    </lineage>
</organism>
<dbReference type="GO" id="GO:0005829">
    <property type="term" value="C:cytosol"/>
    <property type="evidence" value="ECO:0007669"/>
    <property type="project" value="TreeGrafter"/>
</dbReference>
<gene>
    <name evidence="3" type="ORF">DCP75_00895</name>
</gene>
<dbReference type="InterPro" id="IPR032687">
    <property type="entry name" value="AraC-type_N"/>
</dbReference>
<keyword evidence="1" id="KW-0238">DNA-binding</keyword>
<feature type="domain" description="HTH-type transcriptional regulator AraC-type N-terminal" evidence="2">
    <location>
        <begin position="36"/>
        <end position="216"/>
    </location>
</feature>
<dbReference type="EMBL" id="DMND01000018">
    <property type="protein sequence ID" value="HAN26296.1"/>
    <property type="molecule type" value="Genomic_DNA"/>
</dbReference>
<sequence>MTYYYSFNDTLGYMMTPALNVSATYARLLLHSNRCSPSALLAGTGLNAAQLARHDYLDWQVMASLLRNFDRQQAQPSWPAELGAQFNMAAHGPLGFAALSAPTLGAALEVMAGFTPVRLTTAIVATETRADRFLLTMRDATGDALFAHWIEAIVFKVLESLLGAILGHPVGANVMLTFSGPAPPAAEALAACYTARVAFAAPVAALSVPASWLALPSPLHDEAVYRGNLARCRDILASRADQMSVPQRVQMLLRSHFDASRLAPAPPPTLE</sequence>
<evidence type="ECO:0000313" key="3">
    <source>
        <dbReference type="EMBL" id="HAN26296.1"/>
    </source>
</evidence>
<feature type="non-terminal residue" evidence="3">
    <location>
        <position position="271"/>
    </location>
</feature>
<reference evidence="3 4" key="1">
    <citation type="journal article" date="2018" name="Nat. Biotechnol.">
        <title>A standardized bacterial taxonomy based on genome phylogeny substantially revises the tree of life.</title>
        <authorList>
            <person name="Parks D.H."/>
            <person name="Chuvochina M."/>
            <person name="Waite D.W."/>
            <person name="Rinke C."/>
            <person name="Skarshewski A."/>
            <person name="Chaumeil P.A."/>
            <person name="Hugenholtz P."/>
        </authorList>
    </citation>
    <scope>NUCLEOTIDE SEQUENCE [LARGE SCALE GENOMIC DNA]</scope>
    <source>
        <strain evidence="3">UBA9158</strain>
    </source>
</reference>
<dbReference type="PANTHER" id="PTHR47894">
    <property type="entry name" value="HTH-TYPE TRANSCRIPTIONAL REGULATOR GADX"/>
    <property type="match status" value="1"/>
</dbReference>